<evidence type="ECO:0000256" key="1">
    <source>
        <dbReference type="SAM" id="MobiDB-lite"/>
    </source>
</evidence>
<reference evidence="4" key="1">
    <citation type="journal article" date="2011" name="Genetics">
        <title>Massive changes in genome architecture accompany the transition to self-fertility in the filamentous fungus Neurospora tetrasperma.</title>
        <authorList>
            <person name="Ellison C.E."/>
            <person name="Stajich J.E."/>
            <person name="Jacobson D.J."/>
            <person name="Natvig D.O."/>
            <person name="Lapidus A."/>
            <person name="Foster B."/>
            <person name="Aerts A."/>
            <person name="Riley R."/>
            <person name="Lindquist E.A."/>
            <person name="Grigoriev I.V."/>
            <person name="Taylor J.W."/>
        </authorList>
    </citation>
    <scope>NUCLEOTIDE SEQUENCE [LARGE SCALE GENOMIC DNA]</scope>
    <source>
        <strain evidence="4">FGSC 2508 / P0657</strain>
    </source>
</reference>
<gene>
    <name evidence="3" type="ORF">NEUTE1DRAFT_146714</name>
</gene>
<feature type="compositionally biased region" description="Low complexity" evidence="1">
    <location>
        <begin position="467"/>
        <end position="490"/>
    </location>
</feature>
<dbReference type="HOGENOM" id="CLU_440112_0_0_1"/>
<feature type="region of interest" description="Disordered" evidence="1">
    <location>
        <begin position="467"/>
        <end position="492"/>
    </location>
</feature>
<proteinExistence type="predicted"/>
<dbReference type="KEGG" id="nte:NEUTE1DRAFT146714"/>
<name>F8MKS2_NEUT8</name>
<keyword evidence="4" id="KW-1185">Reference proteome</keyword>
<feature type="chain" id="PRO_5003380417" evidence="2">
    <location>
        <begin position="27"/>
        <end position="675"/>
    </location>
</feature>
<organism evidence="3 4">
    <name type="scientific">Neurospora tetrasperma (strain FGSC 2508 / ATCC MYA-4615 / P0657)</name>
    <dbReference type="NCBI Taxonomy" id="510951"/>
    <lineage>
        <taxon>Eukaryota</taxon>
        <taxon>Fungi</taxon>
        <taxon>Dikarya</taxon>
        <taxon>Ascomycota</taxon>
        <taxon>Pezizomycotina</taxon>
        <taxon>Sordariomycetes</taxon>
        <taxon>Sordariomycetidae</taxon>
        <taxon>Sordariales</taxon>
        <taxon>Sordariaceae</taxon>
        <taxon>Neurospora</taxon>
    </lineage>
</organism>
<dbReference type="RefSeq" id="XP_009851351.1">
    <property type="nucleotide sequence ID" value="XM_009853049.1"/>
</dbReference>
<keyword evidence="2" id="KW-0732">Signal</keyword>
<evidence type="ECO:0000313" key="3">
    <source>
        <dbReference type="EMBL" id="EGO58300.1"/>
    </source>
</evidence>
<dbReference type="GeneID" id="20826733"/>
<protein>
    <submittedName>
        <fullName evidence="3">Uncharacterized protein</fullName>
    </submittedName>
</protein>
<accession>F8MKS2</accession>
<dbReference type="OrthoDB" id="4590741at2759"/>
<feature type="region of interest" description="Disordered" evidence="1">
    <location>
        <begin position="91"/>
        <end position="110"/>
    </location>
</feature>
<sequence>MAPAMPTRRSISWLVVLALCVAQALAAQCSNDSRLSAIRNAPTGRNVTADCLSFLAQTAPTGTSSRRTTTTTVASTKRVATLTLHRSATITTRTEPTNSTASETEDNGNHKLTEVDHDALKVERPGFLPAQALQERRVTTSPTSATLPHYAKNCASEADYSSACSCLGLSQTTRAAARPVTTTTVTVFETVANVTLPPFFANSTIPGRQIGTGTGTAMSTVYAGRKNGSGNSLRPTTLFTSRVTSSIEASSDPGSTSVISSSAPSATKSTVHVVTIAIPTTTKELLWLNTTSTHSYSAGEATAAPYTNSTAALATAPANITTFSTQLNIPKSAKYPVLLNSTASWHNGTSTSSLLANTSTGVVRTTASVKFSVFKNTTGRASWYNSTSISFLPLDPGTVVLLTTGTKVTLTTNPITSPTTTTTTIARLPFLINTTSLWSNRTATTISTVQGTGTGTGTGILITNTGYHNTSTSTPTSTSTTTPSPKPTATKDLTCSETSTPFSLRVSQPGGTFDKWFVHVVGNELLFTISQFQASSFSVEKTGHLCAVGYTDGNARPRIAAVAGAVADAGAGAASGNGTGSGDGAGDGGGRKGVGGEGPVWMLRQETLKVYSEDYKALECTKGDGGLSCGVGNSTNDEVGSGWVGCGLQLSLGSDIDVGYGGLNCSAVSLEVVES</sequence>
<feature type="compositionally biased region" description="Polar residues" evidence="1">
    <location>
        <begin position="91"/>
        <end position="102"/>
    </location>
</feature>
<evidence type="ECO:0000256" key="2">
    <source>
        <dbReference type="SAM" id="SignalP"/>
    </source>
</evidence>
<dbReference type="AlphaFoldDB" id="F8MKS2"/>
<dbReference type="Proteomes" id="UP000008065">
    <property type="component" value="Unassembled WGS sequence"/>
</dbReference>
<dbReference type="EMBL" id="GL891304">
    <property type="protein sequence ID" value="EGO58300.1"/>
    <property type="molecule type" value="Genomic_DNA"/>
</dbReference>
<evidence type="ECO:0000313" key="4">
    <source>
        <dbReference type="Proteomes" id="UP000008065"/>
    </source>
</evidence>
<dbReference type="VEuPathDB" id="FungiDB:NEUTE1DRAFT_146714"/>
<feature type="signal peptide" evidence="2">
    <location>
        <begin position="1"/>
        <end position="26"/>
    </location>
</feature>